<comment type="caution">
    <text evidence="1">The sequence shown here is derived from an EMBL/GenBank/DDBJ whole genome shotgun (WGS) entry which is preliminary data.</text>
</comment>
<evidence type="ECO:0000313" key="1">
    <source>
        <dbReference type="EMBL" id="GBF51530.1"/>
    </source>
</evidence>
<gene>
    <name evidence="1" type="ORF">LPTSP4_30680</name>
</gene>
<dbReference type="RefSeq" id="WP_244594444.1">
    <property type="nucleotide sequence ID" value="NZ_BFBB01000008.1"/>
</dbReference>
<accession>A0A2P2E3Q9</accession>
<dbReference type="SUPFAM" id="SSF81296">
    <property type="entry name" value="E set domains"/>
    <property type="match status" value="1"/>
</dbReference>
<keyword evidence="2" id="KW-1185">Reference proteome</keyword>
<dbReference type="InterPro" id="IPR014756">
    <property type="entry name" value="Ig_E-set"/>
</dbReference>
<evidence type="ECO:0008006" key="3">
    <source>
        <dbReference type="Google" id="ProtNLM"/>
    </source>
</evidence>
<proteinExistence type="predicted"/>
<dbReference type="Proteomes" id="UP000245133">
    <property type="component" value="Unassembled WGS sequence"/>
</dbReference>
<protein>
    <recommendedName>
        <fullName evidence="3">IPT/TIG domain protein</fullName>
    </recommendedName>
</protein>
<sequence length="230" mass="24489">MTKSVACYFWIPICLTFFQCSKGKSEDALALVFLGSPAITSVEPKIGTPRQNNENGVYPPTQIVIKGSNFGVDTVIRFNQLPAAISANLGTELYTSVPDGATSGFLTISKSGGSCLPGTASGINCAGTEFFIDCYSVTGNLYGSEIEIKQGESQSIEFKGLQTKAFRSSLILGNAKLTVTCDSNVTVRLFSTSCLATDYISKKDPSIPLNANANNQFYVTAFDDTCTVSI</sequence>
<dbReference type="NCBIfam" id="NF047769">
    <property type="entry name" value="LIC10067_lipo"/>
    <property type="match status" value="1"/>
</dbReference>
<dbReference type="AlphaFoldDB" id="A0A2P2E3Q9"/>
<dbReference type="Gene3D" id="2.60.40.10">
    <property type="entry name" value="Immunoglobulins"/>
    <property type="match status" value="1"/>
</dbReference>
<dbReference type="InterPro" id="IPR013783">
    <property type="entry name" value="Ig-like_fold"/>
</dbReference>
<reference evidence="1 2" key="1">
    <citation type="submission" date="2018-02" db="EMBL/GenBank/DDBJ databases">
        <title>Novel Leptospira species isolated from soil and water in Japan.</title>
        <authorList>
            <person name="Nakao R."/>
            <person name="Masuzawa T."/>
        </authorList>
    </citation>
    <scope>NUCLEOTIDE SEQUENCE [LARGE SCALE GENOMIC DNA]</scope>
    <source>
        <strain evidence="1 2">YH101</strain>
    </source>
</reference>
<evidence type="ECO:0000313" key="2">
    <source>
        <dbReference type="Proteomes" id="UP000245133"/>
    </source>
</evidence>
<name>A0A2P2E3Q9_9LEPT</name>
<dbReference type="EMBL" id="BFBB01000008">
    <property type="protein sequence ID" value="GBF51530.1"/>
    <property type="molecule type" value="Genomic_DNA"/>
</dbReference>
<organism evidence="1 2">
    <name type="scientific">Leptospira ryugenii</name>
    <dbReference type="NCBI Taxonomy" id="1917863"/>
    <lineage>
        <taxon>Bacteria</taxon>
        <taxon>Pseudomonadati</taxon>
        <taxon>Spirochaetota</taxon>
        <taxon>Spirochaetia</taxon>
        <taxon>Leptospirales</taxon>
        <taxon>Leptospiraceae</taxon>
        <taxon>Leptospira</taxon>
    </lineage>
</organism>